<evidence type="ECO:0000313" key="9">
    <source>
        <dbReference type="EMBL" id="OHA16011.1"/>
    </source>
</evidence>
<feature type="signal peptide" evidence="7">
    <location>
        <begin position="1"/>
        <end position="30"/>
    </location>
</feature>
<name>A0A1G2LYZ6_9BACT</name>
<keyword evidence="3 9" id="KW-0255">Endonuclease</keyword>
<dbReference type="GO" id="GO:0006351">
    <property type="term" value="P:DNA-templated transcription"/>
    <property type="evidence" value="ECO:0007669"/>
    <property type="project" value="TreeGrafter"/>
</dbReference>
<dbReference type="Gene3D" id="3.30.70.2650">
    <property type="match status" value="1"/>
</dbReference>
<reference evidence="9 10" key="1">
    <citation type="journal article" date="2016" name="Nat. Commun.">
        <title>Thousands of microbial genomes shed light on interconnected biogeochemical processes in an aquifer system.</title>
        <authorList>
            <person name="Anantharaman K."/>
            <person name="Brown C.T."/>
            <person name="Hug L.A."/>
            <person name="Sharon I."/>
            <person name="Castelle C.J."/>
            <person name="Probst A.J."/>
            <person name="Thomas B.C."/>
            <person name="Singh A."/>
            <person name="Wilkins M.J."/>
            <person name="Karaoz U."/>
            <person name="Brodie E.L."/>
            <person name="Williams K.H."/>
            <person name="Hubbard S.S."/>
            <person name="Banfield J.F."/>
        </authorList>
    </citation>
    <scope>NUCLEOTIDE SEQUENCE [LARGE SCALE GENOMIC DNA]</scope>
</reference>
<dbReference type="SUPFAM" id="SSF143430">
    <property type="entry name" value="TTP0101/SSO1404-like"/>
    <property type="match status" value="1"/>
</dbReference>
<evidence type="ECO:0000313" key="10">
    <source>
        <dbReference type="Proteomes" id="UP000178116"/>
    </source>
</evidence>
<dbReference type="InterPro" id="IPR048846">
    <property type="entry name" value="PaaX-like_central"/>
</dbReference>
<evidence type="ECO:0000256" key="7">
    <source>
        <dbReference type="SAM" id="SignalP"/>
    </source>
</evidence>
<evidence type="ECO:0000256" key="3">
    <source>
        <dbReference type="ARBA" id="ARBA00022759"/>
    </source>
</evidence>
<keyword evidence="5" id="KW-0460">Magnesium</keyword>
<protein>
    <submittedName>
        <fullName evidence="9">CRISPR-associated endonuclease Cas2</fullName>
    </submittedName>
</protein>
<dbReference type="AlphaFoldDB" id="A0A1G2LYZ6"/>
<proteinExistence type="predicted"/>
<dbReference type="GO" id="GO:0043571">
    <property type="term" value="P:maintenance of CRISPR repeat elements"/>
    <property type="evidence" value="ECO:0007669"/>
    <property type="project" value="InterPro"/>
</dbReference>
<dbReference type="Proteomes" id="UP000178116">
    <property type="component" value="Unassembled WGS sequence"/>
</dbReference>
<feature type="domain" description="Transcriptional repressor PaaX-like central Cas2-like" evidence="8">
    <location>
        <begin position="102"/>
        <end position="175"/>
    </location>
</feature>
<dbReference type="NCBIfam" id="TIGR01573">
    <property type="entry name" value="cas2"/>
    <property type="match status" value="1"/>
</dbReference>
<keyword evidence="6" id="KW-0051">Antiviral defense</keyword>
<organism evidence="9 10">
    <name type="scientific">Candidatus Tagabacteria bacterium RIFCSPLOWO2_01_FULL_42_9</name>
    <dbReference type="NCBI Taxonomy" id="1802296"/>
    <lineage>
        <taxon>Bacteria</taxon>
        <taxon>Candidatus Tagaibacteriota</taxon>
    </lineage>
</organism>
<keyword evidence="1" id="KW-0540">Nuclease</keyword>
<evidence type="ECO:0000256" key="1">
    <source>
        <dbReference type="ARBA" id="ARBA00022722"/>
    </source>
</evidence>
<dbReference type="Pfam" id="PF20803">
    <property type="entry name" value="PaaX_M"/>
    <property type="match status" value="1"/>
</dbReference>
<dbReference type="GO" id="GO:0004521">
    <property type="term" value="F:RNA endonuclease activity"/>
    <property type="evidence" value="ECO:0007669"/>
    <property type="project" value="InterPro"/>
</dbReference>
<dbReference type="PANTHER" id="PTHR30319:SF1">
    <property type="entry name" value="TRANSCRIPTIONAL REPRESSOR PAAX"/>
    <property type="match status" value="1"/>
</dbReference>
<accession>A0A1G2LYZ6</accession>
<keyword evidence="4" id="KW-0378">Hydrolase</keyword>
<dbReference type="EMBL" id="MHRA01000006">
    <property type="protein sequence ID" value="OHA16011.1"/>
    <property type="molecule type" value="Genomic_DNA"/>
</dbReference>
<keyword evidence="7" id="KW-0732">Signal</keyword>
<dbReference type="InterPro" id="IPR021127">
    <property type="entry name" value="CRISPR_associated_Cas2"/>
</dbReference>
<evidence type="ECO:0000256" key="6">
    <source>
        <dbReference type="ARBA" id="ARBA00023118"/>
    </source>
</evidence>
<comment type="caution">
    <text evidence="9">The sequence shown here is derived from an EMBL/GenBank/DDBJ whole genome shotgun (WGS) entry which is preliminary data.</text>
</comment>
<sequence length="187" mass="22343">MINREQKIKVAKIILKSIAAAGFISMAVLAPNALQALDMFYGDRKRKYNTKYYVKTSIGRLKNQGLIKFEERNGKNFIRLTDKGEQKLLKYQLGELAIKKPKKWDDKWRIIIFDICEYKKRIRNELRNELINLGFLRLQNSVWVYPYDCEELMIMFKSYFKIGKEVLYLVAERVENDRWLKKEFGLE</sequence>
<evidence type="ECO:0000256" key="5">
    <source>
        <dbReference type="ARBA" id="ARBA00022842"/>
    </source>
</evidence>
<gene>
    <name evidence="9" type="ORF">A3A10_01590</name>
</gene>
<evidence type="ECO:0000256" key="4">
    <source>
        <dbReference type="ARBA" id="ARBA00022801"/>
    </source>
</evidence>
<feature type="chain" id="PRO_5009583609" evidence="7">
    <location>
        <begin position="31"/>
        <end position="187"/>
    </location>
</feature>
<dbReference type="PANTHER" id="PTHR30319">
    <property type="entry name" value="PHENYLACETIC ACID REGULATOR-RELATED TRANSCRIPTIONAL REPRESSOR"/>
    <property type="match status" value="1"/>
</dbReference>
<keyword evidence="2" id="KW-0479">Metal-binding</keyword>
<evidence type="ECO:0000256" key="2">
    <source>
        <dbReference type="ARBA" id="ARBA00022723"/>
    </source>
</evidence>
<evidence type="ECO:0000259" key="8">
    <source>
        <dbReference type="Pfam" id="PF20803"/>
    </source>
</evidence>